<proteinExistence type="predicted"/>
<sequence length="119" mass="14163">MSPSTTSLYRPVGQKELDLIRETKWLRFPPRLFWQPIFYPVLTLEYAQHIARDWNTKDQASDFVGYVLQFEVLTAFIQRYEVHEVGGRDRREYWIPAEDLGEFNEAIVGPIQLVEEFRP</sequence>
<evidence type="ECO:0000313" key="2">
    <source>
        <dbReference type="Proteomes" id="UP001155241"/>
    </source>
</evidence>
<comment type="caution">
    <text evidence="1">The sequence shown here is derived from an EMBL/GenBank/DDBJ whole genome shotgun (WGS) entry which is preliminary data.</text>
</comment>
<dbReference type="EMBL" id="JAMXLR010000004">
    <property type="protein sequence ID" value="MCO6042489.1"/>
    <property type="molecule type" value="Genomic_DNA"/>
</dbReference>
<evidence type="ECO:0008006" key="3">
    <source>
        <dbReference type="Google" id="ProtNLM"/>
    </source>
</evidence>
<organism evidence="1 2">
    <name type="scientific">Aeoliella straminimaris</name>
    <dbReference type="NCBI Taxonomy" id="2954799"/>
    <lineage>
        <taxon>Bacteria</taxon>
        <taxon>Pseudomonadati</taxon>
        <taxon>Planctomycetota</taxon>
        <taxon>Planctomycetia</taxon>
        <taxon>Pirellulales</taxon>
        <taxon>Lacipirellulaceae</taxon>
        <taxon>Aeoliella</taxon>
    </lineage>
</organism>
<accession>A0A9X2F665</accession>
<dbReference type="Proteomes" id="UP001155241">
    <property type="component" value="Unassembled WGS sequence"/>
</dbReference>
<gene>
    <name evidence="1" type="ORF">NG895_01080</name>
</gene>
<dbReference type="AlphaFoldDB" id="A0A9X2F665"/>
<name>A0A9X2F665_9BACT</name>
<dbReference type="RefSeq" id="WP_252850591.1">
    <property type="nucleotide sequence ID" value="NZ_JAMXLR010000004.1"/>
</dbReference>
<evidence type="ECO:0000313" key="1">
    <source>
        <dbReference type="EMBL" id="MCO6042489.1"/>
    </source>
</evidence>
<reference evidence="1" key="1">
    <citation type="submission" date="2022-06" db="EMBL/GenBank/DDBJ databases">
        <title>Aeoliella straminimaris, a novel planctomycete from sediments.</title>
        <authorList>
            <person name="Vitorino I.R."/>
            <person name="Lage O.M."/>
        </authorList>
    </citation>
    <scope>NUCLEOTIDE SEQUENCE</scope>
    <source>
        <strain evidence="1">ICT_H6.2</strain>
    </source>
</reference>
<protein>
    <recommendedName>
        <fullName evidence="3">ADP-ribosylation/crystallin J1</fullName>
    </recommendedName>
</protein>
<keyword evidence="2" id="KW-1185">Reference proteome</keyword>